<organism evidence="1 2">
    <name type="scientific">Boeremia exigua</name>
    <dbReference type="NCBI Taxonomy" id="749465"/>
    <lineage>
        <taxon>Eukaryota</taxon>
        <taxon>Fungi</taxon>
        <taxon>Dikarya</taxon>
        <taxon>Ascomycota</taxon>
        <taxon>Pezizomycotina</taxon>
        <taxon>Dothideomycetes</taxon>
        <taxon>Pleosporomycetidae</taxon>
        <taxon>Pleosporales</taxon>
        <taxon>Pleosporineae</taxon>
        <taxon>Didymellaceae</taxon>
        <taxon>Boeremia</taxon>
    </lineage>
</organism>
<reference evidence="1" key="1">
    <citation type="submission" date="2022-11" db="EMBL/GenBank/DDBJ databases">
        <title>Genome Sequence of Boeremia exigua.</title>
        <authorList>
            <person name="Buettner E."/>
        </authorList>
    </citation>
    <scope>NUCLEOTIDE SEQUENCE</scope>
    <source>
        <strain evidence="1">CU02</strain>
    </source>
</reference>
<accession>A0ACC2IEP3</accession>
<gene>
    <name evidence="1" type="ORF">OPT61_g4254</name>
</gene>
<evidence type="ECO:0000313" key="1">
    <source>
        <dbReference type="EMBL" id="KAJ8113650.1"/>
    </source>
</evidence>
<dbReference type="EMBL" id="JAPHNI010000239">
    <property type="protein sequence ID" value="KAJ8113650.1"/>
    <property type="molecule type" value="Genomic_DNA"/>
</dbReference>
<dbReference type="Proteomes" id="UP001153331">
    <property type="component" value="Unassembled WGS sequence"/>
</dbReference>
<proteinExistence type="predicted"/>
<protein>
    <submittedName>
        <fullName evidence="1">Uncharacterized protein</fullName>
    </submittedName>
</protein>
<comment type="caution">
    <text evidence="1">The sequence shown here is derived from an EMBL/GenBank/DDBJ whole genome shotgun (WGS) entry which is preliminary data.</text>
</comment>
<name>A0ACC2IEP3_9PLEO</name>
<keyword evidence="2" id="KW-1185">Reference proteome</keyword>
<evidence type="ECO:0000313" key="2">
    <source>
        <dbReference type="Proteomes" id="UP001153331"/>
    </source>
</evidence>
<sequence>MTPIQRPRYLRCTACAAYPKWLLCMLFLLLIVTPVAAQPDYISDCPGPIIATIDVLIHAGHRLVAFSGMLLGPSTGVSSVLWLVMRNDAAIEPNWSWMVFGAWSLLMLLYFTVQCRRVANHSLYILLTIAVASFCMGMVALVQQSSLQSGLVTAIPPCASFAAYAVAYCFPERRSDQHWLPAV</sequence>